<keyword evidence="2" id="KW-1185">Reference proteome</keyword>
<dbReference type="RefSeq" id="WP_390326109.1">
    <property type="nucleotide sequence ID" value="NZ_JBHRTP010000024.1"/>
</dbReference>
<evidence type="ECO:0000313" key="1">
    <source>
        <dbReference type="EMBL" id="MFC3108266.1"/>
    </source>
</evidence>
<dbReference type="Proteomes" id="UP001595530">
    <property type="component" value="Unassembled WGS sequence"/>
</dbReference>
<gene>
    <name evidence="1" type="ORF">ACFOFO_09875</name>
</gene>
<accession>A0ABV7F2M6</accession>
<reference evidence="2" key="1">
    <citation type="journal article" date="2019" name="Int. J. Syst. Evol. Microbiol.">
        <title>The Global Catalogue of Microorganisms (GCM) 10K type strain sequencing project: providing services to taxonomists for standard genome sequencing and annotation.</title>
        <authorList>
            <consortium name="The Broad Institute Genomics Platform"/>
            <consortium name="The Broad Institute Genome Sequencing Center for Infectious Disease"/>
            <person name="Wu L."/>
            <person name="Ma J."/>
        </authorList>
    </citation>
    <scope>NUCLEOTIDE SEQUENCE [LARGE SCALE GENOMIC DNA]</scope>
    <source>
        <strain evidence="2">KCTC 42986</strain>
    </source>
</reference>
<protein>
    <submittedName>
        <fullName evidence="1">Uncharacterized protein</fullName>
    </submittedName>
</protein>
<organism evidence="1 2">
    <name type="scientific">Undibacterium arcticum</name>
    <dbReference type="NCBI Taxonomy" id="1762892"/>
    <lineage>
        <taxon>Bacteria</taxon>
        <taxon>Pseudomonadati</taxon>
        <taxon>Pseudomonadota</taxon>
        <taxon>Betaproteobacteria</taxon>
        <taxon>Burkholderiales</taxon>
        <taxon>Oxalobacteraceae</taxon>
        <taxon>Undibacterium</taxon>
    </lineage>
</organism>
<comment type="caution">
    <text evidence="1">The sequence shown here is derived from an EMBL/GenBank/DDBJ whole genome shotgun (WGS) entry which is preliminary data.</text>
</comment>
<evidence type="ECO:0000313" key="2">
    <source>
        <dbReference type="Proteomes" id="UP001595530"/>
    </source>
</evidence>
<dbReference type="EMBL" id="JBHRTP010000024">
    <property type="protein sequence ID" value="MFC3108266.1"/>
    <property type="molecule type" value="Genomic_DNA"/>
</dbReference>
<sequence>MAFSWINIEIGQKKTAIAGGFLESWFGLFYSSAYRFSTADGLE</sequence>
<name>A0ABV7F2M6_9BURK</name>
<proteinExistence type="predicted"/>